<evidence type="ECO:0000313" key="2">
    <source>
        <dbReference type="Proteomes" id="UP000078542"/>
    </source>
</evidence>
<proteinExistence type="predicted"/>
<protein>
    <submittedName>
        <fullName evidence="1">Uncharacterized protein</fullName>
    </submittedName>
</protein>
<dbReference type="EMBL" id="KQ977965">
    <property type="protein sequence ID" value="KYM98416.1"/>
    <property type="molecule type" value="Genomic_DNA"/>
</dbReference>
<dbReference type="PANTHER" id="PTHR47018">
    <property type="entry name" value="CXC DOMAIN-CONTAINING PROTEIN-RELATED"/>
    <property type="match status" value="1"/>
</dbReference>
<dbReference type="Proteomes" id="UP000078542">
    <property type="component" value="Unassembled WGS sequence"/>
</dbReference>
<sequence length="511" mass="58158">MFLQYRNSNLAIGWNGFFEHLTKSKKNYDVSAINFVDFVYNSPSDLDTLFTAAMKSVSTAKQHNMKTCFITYDQPLYHKTRDIVGASDFEGMNVIVRLGGFHMLMPFLGCIEKIMAGSGLKELLCEVYAEGTVKHILTGHAYARAVRAHTLIQLALAQFVFDKIKTQNSKFLEIFELDEISDMFFNSTEPESSNILNSKVLNDIDYLFEEQMQKIQRRSKTAELWVLYFRMVSILKDFIAAEKSGDWMSHLRNVELMIPFFHSAGHMSYAKSAQLYLQDMHELERHMDSLEYKTFTEGGYWTIRRKDTFWSEIFADQTIEQTLMKSLSVEGGPFRRGAAESVVHKWLSVSLCTKYVIEAVEKFSGVTFDKSCQHKDSQDARKNADAKAVTVLRQFIELHNPFSDDIKGLVCISSGIIADENVDCNKAFEKGINTLNSIEGLNFGNLQLSKKHAVITLDKVNKTVTVDDSIISISTDLIFQRACLVYTNNSHSNEEFEDLFSFELATPSSTV</sequence>
<accession>A0A151IDE7</accession>
<organism evidence="1 2">
    <name type="scientific">Cyphomyrmex costatus</name>
    <dbReference type="NCBI Taxonomy" id="456900"/>
    <lineage>
        <taxon>Eukaryota</taxon>
        <taxon>Metazoa</taxon>
        <taxon>Ecdysozoa</taxon>
        <taxon>Arthropoda</taxon>
        <taxon>Hexapoda</taxon>
        <taxon>Insecta</taxon>
        <taxon>Pterygota</taxon>
        <taxon>Neoptera</taxon>
        <taxon>Endopterygota</taxon>
        <taxon>Hymenoptera</taxon>
        <taxon>Apocrita</taxon>
        <taxon>Aculeata</taxon>
        <taxon>Formicoidea</taxon>
        <taxon>Formicidae</taxon>
        <taxon>Myrmicinae</taxon>
        <taxon>Cyphomyrmex</taxon>
    </lineage>
</organism>
<keyword evidence="2" id="KW-1185">Reference proteome</keyword>
<evidence type="ECO:0000313" key="1">
    <source>
        <dbReference type="EMBL" id="KYM98416.1"/>
    </source>
</evidence>
<reference evidence="1 2" key="1">
    <citation type="submission" date="2016-03" db="EMBL/GenBank/DDBJ databases">
        <title>Cyphomyrmex costatus WGS genome.</title>
        <authorList>
            <person name="Nygaard S."/>
            <person name="Hu H."/>
            <person name="Boomsma J."/>
            <person name="Zhang G."/>
        </authorList>
    </citation>
    <scope>NUCLEOTIDE SEQUENCE [LARGE SCALE GENOMIC DNA]</scope>
    <source>
        <strain evidence="1">MS0001</strain>
        <tissue evidence="1">Whole body</tissue>
    </source>
</reference>
<name>A0A151IDE7_9HYME</name>
<dbReference type="PANTHER" id="PTHR47018:SF3">
    <property type="entry name" value="MYCBP-ASSOCIATED PROTEIN"/>
    <property type="match status" value="1"/>
</dbReference>
<dbReference type="AlphaFoldDB" id="A0A151IDE7"/>
<gene>
    <name evidence="1" type="ORF">ALC62_10869</name>
</gene>